<evidence type="ECO:0000313" key="1">
    <source>
        <dbReference type="EMBL" id="MEJ8569153.1"/>
    </source>
</evidence>
<dbReference type="RefSeq" id="WP_354696474.1">
    <property type="nucleotide sequence ID" value="NZ_JAZHOG010000011.1"/>
</dbReference>
<name>A0AAW9RFW6_9GAMM</name>
<protein>
    <submittedName>
        <fullName evidence="1">Uncharacterized protein</fullName>
    </submittedName>
</protein>
<reference evidence="1 2" key="1">
    <citation type="submission" date="2024-02" db="EMBL/GenBank/DDBJ databases">
        <title>A novel Wenzhouxiangellaceae bacterium, isolated from coastal sediments.</title>
        <authorList>
            <person name="Du Z.-J."/>
            <person name="Ye Y.-Q."/>
            <person name="Zhang X.-Y."/>
        </authorList>
    </citation>
    <scope>NUCLEOTIDE SEQUENCE [LARGE SCALE GENOMIC DNA]</scope>
    <source>
        <strain evidence="1 2">CH-27</strain>
    </source>
</reference>
<organism evidence="1 2">
    <name type="scientific">Elongatibacter sediminis</name>
    <dbReference type="NCBI Taxonomy" id="3119006"/>
    <lineage>
        <taxon>Bacteria</taxon>
        <taxon>Pseudomonadati</taxon>
        <taxon>Pseudomonadota</taxon>
        <taxon>Gammaproteobacteria</taxon>
        <taxon>Chromatiales</taxon>
        <taxon>Wenzhouxiangellaceae</taxon>
        <taxon>Elongatibacter</taxon>
    </lineage>
</organism>
<dbReference type="Proteomes" id="UP001359886">
    <property type="component" value="Unassembled WGS sequence"/>
</dbReference>
<evidence type="ECO:0000313" key="2">
    <source>
        <dbReference type="Proteomes" id="UP001359886"/>
    </source>
</evidence>
<accession>A0AAW9RFW6</accession>
<dbReference type="EMBL" id="JAZHOG010000011">
    <property type="protein sequence ID" value="MEJ8569153.1"/>
    <property type="molecule type" value="Genomic_DNA"/>
</dbReference>
<proteinExistence type="predicted"/>
<dbReference type="AlphaFoldDB" id="A0AAW9RFW6"/>
<keyword evidence="2" id="KW-1185">Reference proteome</keyword>
<comment type="caution">
    <text evidence="1">The sequence shown here is derived from an EMBL/GenBank/DDBJ whole genome shotgun (WGS) entry which is preliminary data.</text>
</comment>
<gene>
    <name evidence="1" type="ORF">V3330_16095</name>
</gene>
<sequence>MKTWHRLDLEDALMAQPRLEDVRAAYAAPAQAGENRPSGAVFARYDSPGSLHCTVTLFFTPEATALARRCGAQPCEQPPHRNLELLAGAAENLSGS</sequence>